<dbReference type="EMBL" id="QPHM01000001">
    <property type="protein sequence ID" value="RCU47830.1"/>
    <property type="molecule type" value="Genomic_DNA"/>
</dbReference>
<accession>A0A368NCH8</accession>
<dbReference type="AlphaFoldDB" id="A0A368NCH8"/>
<keyword evidence="2" id="KW-1185">Reference proteome</keyword>
<reference evidence="1 2" key="1">
    <citation type="submission" date="2018-07" db="EMBL/GenBank/DDBJ databases">
        <title>Genome sequences of Haloplanus salinus JCM 18368T.</title>
        <authorList>
            <person name="Kim Y.B."/>
            <person name="Roh S.W."/>
        </authorList>
    </citation>
    <scope>NUCLEOTIDE SEQUENCE [LARGE SCALE GENOMIC DNA]</scope>
    <source>
        <strain evidence="1 2">JCM 18368</strain>
    </source>
</reference>
<dbReference type="Proteomes" id="UP000252189">
    <property type="component" value="Unassembled WGS sequence"/>
</dbReference>
<name>A0A368NCH8_9EURY</name>
<gene>
    <name evidence="1" type="ORF">DU504_11305</name>
</gene>
<proteinExistence type="predicted"/>
<organism evidence="1 2">
    <name type="scientific">Haloplanus salinus</name>
    <dbReference type="NCBI Taxonomy" id="1126245"/>
    <lineage>
        <taxon>Archaea</taxon>
        <taxon>Methanobacteriati</taxon>
        <taxon>Methanobacteriota</taxon>
        <taxon>Stenosarchaea group</taxon>
        <taxon>Halobacteria</taxon>
        <taxon>Halobacteriales</taxon>
        <taxon>Haloferacaceae</taxon>
        <taxon>Haloplanus</taxon>
    </lineage>
</organism>
<evidence type="ECO:0000313" key="1">
    <source>
        <dbReference type="EMBL" id="RCU47830.1"/>
    </source>
</evidence>
<sequence length="199" mass="20840">MQSVGIPVTVLITSRRTSPARFVARIRSVTLPGSVVSATRNNVTNASANKAGDNASDDAPAGLDVQFFAATDGVFSAGSAGSKNQGDVALIDRAVAPAATDFQDPKDPSTIQLNLQEDTPNGGDIDYLRVSDGDTGYARLTPGESIDVLVRAIVVDRYLSTNDVGTQLNGGFTIRAMNNEVGMIRTDEVALDTKPISEP</sequence>
<protein>
    <submittedName>
        <fullName evidence="1">Uncharacterized protein</fullName>
    </submittedName>
</protein>
<comment type="caution">
    <text evidence="1">The sequence shown here is derived from an EMBL/GenBank/DDBJ whole genome shotgun (WGS) entry which is preliminary data.</text>
</comment>
<evidence type="ECO:0000313" key="2">
    <source>
        <dbReference type="Proteomes" id="UP000252189"/>
    </source>
</evidence>